<evidence type="ECO:0000256" key="1">
    <source>
        <dbReference type="ARBA" id="ARBA00022737"/>
    </source>
</evidence>
<dbReference type="Pfam" id="PF24883">
    <property type="entry name" value="NPHP3_N"/>
    <property type="match status" value="1"/>
</dbReference>
<accession>A0A0D2PGQ1</accession>
<name>A0A0D2PGQ1_HYPSF</name>
<dbReference type="InterPro" id="IPR027417">
    <property type="entry name" value="P-loop_NTPase"/>
</dbReference>
<reference evidence="4" key="1">
    <citation type="submission" date="2014-04" db="EMBL/GenBank/DDBJ databases">
        <title>Evolutionary Origins and Diversification of the Mycorrhizal Mutualists.</title>
        <authorList>
            <consortium name="DOE Joint Genome Institute"/>
            <consortium name="Mycorrhizal Genomics Consortium"/>
            <person name="Kohler A."/>
            <person name="Kuo A."/>
            <person name="Nagy L.G."/>
            <person name="Floudas D."/>
            <person name="Copeland A."/>
            <person name="Barry K.W."/>
            <person name="Cichocki N."/>
            <person name="Veneault-Fourrey C."/>
            <person name="LaButti K."/>
            <person name="Lindquist E.A."/>
            <person name="Lipzen A."/>
            <person name="Lundell T."/>
            <person name="Morin E."/>
            <person name="Murat C."/>
            <person name="Riley R."/>
            <person name="Ohm R."/>
            <person name="Sun H."/>
            <person name="Tunlid A."/>
            <person name="Henrissat B."/>
            <person name="Grigoriev I.V."/>
            <person name="Hibbett D.S."/>
            <person name="Martin F."/>
        </authorList>
    </citation>
    <scope>NUCLEOTIDE SEQUENCE [LARGE SCALE GENOMIC DNA]</scope>
    <source>
        <strain evidence="4">FD-334 SS-4</strain>
    </source>
</reference>
<evidence type="ECO:0000313" key="4">
    <source>
        <dbReference type="Proteomes" id="UP000054270"/>
    </source>
</evidence>
<dbReference type="EMBL" id="KN817579">
    <property type="protein sequence ID" value="KJA19270.1"/>
    <property type="molecule type" value="Genomic_DNA"/>
</dbReference>
<proteinExistence type="predicted"/>
<dbReference type="InterPro" id="IPR056884">
    <property type="entry name" value="NPHP3-like_N"/>
</dbReference>
<dbReference type="Gene3D" id="3.40.50.300">
    <property type="entry name" value="P-loop containing nucleotide triphosphate hydrolases"/>
    <property type="match status" value="1"/>
</dbReference>
<dbReference type="PANTHER" id="PTHR10039">
    <property type="entry name" value="AMELOGENIN"/>
    <property type="match status" value="1"/>
</dbReference>
<dbReference type="PROSITE" id="PS50837">
    <property type="entry name" value="NACHT"/>
    <property type="match status" value="1"/>
</dbReference>
<dbReference type="STRING" id="945553.A0A0D2PGQ1"/>
<gene>
    <name evidence="3" type="ORF">HYPSUDRAFT_204674</name>
</gene>
<organism evidence="3 4">
    <name type="scientific">Hypholoma sublateritium (strain FD-334 SS-4)</name>
    <dbReference type="NCBI Taxonomy" id="945553"/>
    <lineage>
        <taxon>Eukaryota</taxon>
        <taxon>Fungi</taxon>
        <taxon>Dikarya</taxon>
        <taxon>Basidiomycota</taxon>
        <taxon>Agaricomycotina</taxon>
        <taxon>Agaricomycetes</taxon>
        <taxon>Agaricomycetidae</taxon>
        <taxon>Agaricales</taxon>
        <taxon>Agaricineae</taxon>
        <taxon>Strophariaceae</taxon>
        <taxon>Hypholoma</taxon>
    </lineage>
</organism>
<evidence type="ECO:0000259" key="2">
    <source>
        <dbReference type="PROSITE" id="PS50837"/>
    </source>
</evidence>
<dbReference type="SUPFAM" id="SSF52540">
    <property type="entry name" value="P-loop containing nucleoside triphosphate hydrolases"/>
    <property type="match status" value="1"/>
</dbReference>
<dbReference type="AlphaFoldDB" id="A0A0D2PGQ1"/>
<protein>
    <recommendedName>
        <fullName evidence="2">NACHT domain-containing protein</fullName>
    </recommendedName>
</protein>
<dbReference type="OrthoDB" id="5967843at2759"/>
<evidence type="ECO:0000313" key="3">
    <source>
        <dbReference type="EMBL" id="KJA19270.1"/>
    </source>
</evidence>
<dbReference type="InterPro" id="IPR007111">
    <property type="entry name" value="NACHT_NTPase"/>
</dbReference>
<keyword evidence="1" id="KW-0677">Repeat</keyword>
<sequence>MPFPPFPSPVGFIAYVLESRADIVISDKMSYFNNAHHFTITGSTFAGSARIGIDKLEKAANPNAMHNSSTRYDPPKCHPGTREAILEHIMQWIFGSDDRDALILWLYGPAGAGKSAILQSIAEKSDGTRNHPGSLVATIAYQMSTRIPQITGALDAAILRDPLIFDKTLDAQIDSGFFSDPKLSPRLILIDGLDECNDEDHRRAVLRAIARAIRVHNLPLIFLISSRPETDIRFSFDSPELVNLWDSLVLADDYMTSDDIRLFLKDSFSSIKETHPMRGYISSTWPTSSAIDTLVSKSSGQFIYASTVIKYISAIRTSPSRQLDVILGASESTIPPI</sequence>
<dbReference type="Proteomes" id="UP000054270">
    <property type="component" value="Unassembled WGS sequence"/>
</dbReference>
<dbReference type="OMA" id="TPDYHEL"/>
<keyword evidence="4" id="KW-1185">Reference proteome</keyword>
<dbReference type="PANTHER" id="PTHR10039:SF16">
    <property type="entry name" value="GPI INOSITOL-DEACYLASE"/>
    <property type="match status" value="1"/>
</dbReference>
<feature type="domain" description="NACHT" evidence="2">
    <location>
        <begin position="102"/>
        <end position="228"/>
    </location>
</feature>